<dbReference type="CDD" id="cd06185">
    <property type="entry name" value="PDR_like"/>
    <property type="match status" value="1"/>
</dbReference>
<dbReference type="PROSITE" id="PS51384">
    <property type="entry name" value="FAD_FR"/>
    <property type="match status" value="1"/>
</dbReference>
<gene>
    <name evidence="3" type="ORF">GPA26_23770</name>
</gene>
<dbReference type="PRINTS" id="PR00409">
    <property type="entry name" value="PHDIOXRDTASE"/>
</dbReference>
<dbReference type="InterPro" id="IPR017927">
    <property type="entry name" value="FAD-bd_FR_type"/>
</dbReference>
<dbReference type="SUPFAM" id="SSF54292">
    <property type="entry name" value="2Fe-2S ferredoxin-like"/>
    <property type="match status" value="1"/>
</dbReference>
<name>A0ABX1MY39_9RHOO</name>
<dbReference type="PROSITE" id="PS00197">
    <property type="entry name" value="2FE2S_FER_1"/>
    <property type="match status" value="1"/>
</dbReference>
<dbReference type="Gene3D" id="3.10.20.30">
    <property type="match status" value="1"/>
</dbReference>
<dbReference type="Gene3D" id="3.40.50.80">
    <property type="entry name" value="Nucleotide-binding domain of ferredoxin-NADP reductase (FNR) module"/>
    <property type="match status" value="1"/>
</dbReference>
<organism evidence="3 4">
    <name type="scientific">Aromatoleum petrolei</name>
    <dbReference type="NCBI Taxonomy" id="76116"/>
    <lineage>
        <taxon>Bacteria</taxon>
        <taxon>Pseudomonadati</taxon>
        <taxon>Pseudomonadota</taxon>
        <taxon>Betaproteobacteria</taxon>
        <taxon>Rhodocyclales</taxon>
        <taxon>Rhodocyclaceae</taxon>
        <taxon>Aromatoleum</taxon>
    </lineage>
</organism>
<dbReference type="SUPFAM" id="SSF63380">
    <property type="entry name" value="Riboflavin synthase domain-like"/>
    <property type="match status" value="1"/>
</dbReference>
<dbReference type="InterPro" id="IPR012675">
    <property type="entry name" value="Beta-grasp_dom_sf"/>
</dbReference>
<evidence type="ECO:0000313" key="3">
    <source>
        <dbReference type="EMBL" id="NMF91483.1"/>
    </source>
</evidence>
<keyword evidence="4" id="KW-1185">Reference proteome</keyword>
<dbReference type="Gene3D" id="2.40.30.10">
    <property type="entry name" value="Translation factors"/>
    <property type="match status" value="1"/>
</dbReference>
<dbReference type="Pfam" id="PF00175">
    <property type="entry name" value="NAD_binding_1"/>
    <property type="match status" value="1"/>
</dbReference>
<dbReference type="SUPFAM" id="SSF52343">
    <property type="entry name" value="Ferredoxin reductase-like, C-terminal NADP-linked domain"/>
    <property type="match status" value="1"/>
</dbReference>
<dbReference type="InterPro" id="IPR039261">
    <property type="entry name" value="FNR_nucleotide-bd"/>
</dbReference>
<accession>A0ABX1MY39</accession>
<dbReference type="RefSeq" id="WP_169208796.1">
    <property type="nucleotide sequence ID" value="NZ_CP059560.1"/>
</dbReference>
<dbReference type="EMBL" id="WTVR01000088">
    <property type="protein sequence ID" value="NMF91483.1"/>
    <property type="molecule type" value="Genomic_DNA"/>
</dbReference>
<feature type="domain" description="FAD-binding FR-type" evidence="2">
    <location>
        <begin position="1"/>
        <end position="109"/>
    </location>
</feature>
<dbReference type="Proteomes" id="UP000652074">
    <property type="component" value="Unassembled WGS sequence"/>
</dbReference>
<protein>
    <submittedName>
        <fullName evidence="3">2Fe-2S iron-sulfur cluster binding domain-containing protein</fullName>
    </submittedName>
</protein>
<proteinExistence type="predicted"/>
<evidence type="ECO:0000313" key="4">
    <source>
        <dbReference type="Proteomes" id="UP000652074"/>
    </source>
</evidence>
<dbReference type="Pfam" id="PF00111">
    <property type="entry name" value="Fer2"/>
    <property type="match status" value="1"/>
</dbReference>
<dbReference type="InterPro" id="IPR050415">
    <property type="entry name" value="MRET"/>
</dbReference>
<dbReference type="InterPro" id="IPR006058">
    <property type="entry name" value="2Fe2S_fd_BS"/>
</dbReference>
<dbReference type="CDD" id="cd00207">
    <property type="entry name" value="fer2"/>
    <property type="match status" value="1"/>
</dbReference>
<dbReference type="InterPro" id="IPR001041">
    <property type="entry name" value="2Fe-2S_ferredoxin-type"/>
</dbReference>
<dbReference type="PANTHER" id="PTHR47354:SF2">
    <property type="entry name" value="BLR2392 PROTEIN"/>
    <property type="match status" value="1"/>
</dbReference>
<dbReference type="PANTHER" id="PTHR47354">
    <property type="entry name" value="NADH OXIDOREDUCTASE HCR"/>
    <property type="match status" value="1"/>
</dbReference>
<comment type="caution">
    <text evidence="3">The sequence shown here is derived from an EMBL/GenBank/DDBJ whole genome shotgun (WGS) entry which is preliminary data.</text>
</comment>
<dbReference type="InterPro" id="IPR001433">
    <property type="entry name" value="OxRdtase_FAD/NAD-bd"/>
</dbReference>
<dbReference type="InterPro" id="IPR036010">
    <property type="entry name" value="2Fe-2S_ferredoxin-like_sf"/>
</dbReference>
<dbReference type="PROSITE" id="PS51085">
    <property type="entry name" value="2FE2S_FER_2"/>
    <property type="match status" value="1"/>
</dbReference>
<evidence type="ECO:0000259" key="1">
    <source>
        <dbReference type="PROSITE" id="PS51085"/>
    </source>
</evidence>
<dbReference type="InterPro" id="IPR017938">
    <property type="entry name" value="Riboflavin_synthase-like_b-brl"/>
</dbReference>
<feature type="domain" description="2Fe-2S ferredoxin-type" evidence="1">
    <location>
        <begin position="242"/>
        <end position="329"/>
    </location>
</feature>
<sequence length="329" mass="34804">MRTFELEVRAVTTETPLIRAFEFAAPDGAALPGFSAGAHLQIAVPGLAEPRCYSLIEPSPDAAAFDRPTRYRLGVRIEDASRGGSRFMHALKAGDRVTVTGPKNDFPLHASTPGEAPVVLLAGGIGITPVASMAAALKAAGRPFVLHYSGRSRDQLAFVDELAALAGDALVLHADDDPMTRLEVGALLDSVKPTRGEAPHLYVCGPKGMIDATIDGAKARGWPAGHVHFELFAAAAPIAGDQPFELELRQSGRVLTVPADKTIVDVMEAAGCDPMFDCKRGECGVCTATVLEGVPDHRDYFLTDSEKAAGKLIQICISRAKSARLVLDL</sequence>
<evidence type="ECO:0000259" key="2">
    <source>
        <dbReference type="PROSITE" id="PS51384"/>
    </source>
</evidence>
<reference evidence="3 4" key="1">
    <citation type="submission" date="2019-12" db="EMBL/GenBank/DDBJ databases">
        <title>Comparative genomics gives insights into the taxonomy of the Azoarcus-Aromatoleum group and reveals separate origins of nif in the plant-associated Azoarcus and non-plant-associated Aromatoleum sub-groups.</title>
        <authorList>
            <person name="Lafos M."/>
            <person name="Maluk M."/>
            <person name="Batista M."/>
            <person name="Junghare M."/>
            <person name="Carmona M."/>
            <person name="Faoro H."/>
            <person name="Cruz L.M."/>
            <person name="Battistoni F."/>
            <person name="De Souza E."/>
            <person name="Pedrosa F."/>
            <person name="Chen W.-M."/>
            <person name="Poole P.S."/>
            <person name="Dixon R.A."/>
            <person name="James E.K."/>
        </authorList>
    </citation>
    <scope>NUCLEOTIDE SEQUENCE [LARGE SCALE GENOMIC DNA]</scope>
    <source>
        <strain evidence="3 4">ToN1</strain>
    </source>
</reference>